<feature type="compositionally biased region" description="Basic and acidic residues" evidence="1">
    <location>
        <begin position="14"/>
        <end position="34"/>
    </location>
</feature>
<gene>
    <name evidence="2" type="ORF">BIW11_06741</name>
</gene>
<feature type="region of interest" description="Disordered" evidence="1">
    <location>
        <begin position="238"/>
        <end position="324"/>
    </location>
</feature>
<accession>A0A1V9XWQ1</accession>
<protein>
    <submittedName>
        <fullName evidence="2">Uncharacterized protein</fullName>
    </submittedName>
</protein>
<feature type="region of interest" description="Disordered" evidence="1">
    <location>
        <begin position="14"/>
        <end position="85"/>
    </location>
</feature>
<dbReference type="InParanoid" id="A0A1V9XWQ1"/>
<dbReference type="Proteomes" id="UP000192247">
    <property type="component" value="Unassembled WGS sequence"/>
</dbReference>
<keyword evidence="3" id="KW-1185">Reference proteome</keyword>
<comment type="caution">
    <text evidence="2">The sequence shown here is derived from an EMBL/GenBank/DDBJ whole genome shotgun (WGS) entry which is preliminary data.</text>
</comment>
<evidence type="ECO:0000313" key="2">
    <source>
        <dbReference type="EMBL" id="OQR77935.1"/>
    </source>
</evidence>
<evidence type="ECO:0000256" key="1">
    <source>
        <dbReference type="SAM" id="MobiDB-lite"/>
    </source>
</evidence>
<feature type="compositionally biased region" description="Low complexity" evidence="1">
    <location>
        <begin position="42"/>
        <end position="60"/>
    </location>
</feature>
<dbReference type="OrthoDB" id="6490517at2759"/>
<proteinExistence type="predicted"/>
<evidence type="ECO:0000313" key="3">
    <source>
        <dbReference type="Proteomes" id="UP000192247"/>
    </source>
</evidence>
<feature type="compositionally biased region" description="Basic and acidic residues" evidence="1">
    <location>
        <begin position="264"/>
        <end position="291"/>
    </location>
</feature>
<dbReference type="AlphaFoldDB" id="A0A1V9XWQ1"/>
<reference evidence="2 3" key="1">
    <citation type="journal article" date="2017" name="Gigascience">
        <title>Draft genome of the honey bee ectoparasitic mite, Tropilaelaps mercedesae, is shaped by the parasitic life history.</title>
        <authorList>
            <person name="Dong X."/>
            <person name="Armstrong S.D."/>
            <person name="Xia D."/>
            <person name="Makepeace B.L."/>
            <person name="Darby A.C."/>
            <person name="Kadowaki T."/>
        </authorList>
    </citation>
    <scope>NUCLEOTIDE SEQUENCE [LARGE SCALE GENOMIC DNA]</scope>
    <source>
        <strain evidence="2">Wuxi-XJTLU</strain>
    </source>
</reference>
<dbReference type="EMBL" id="MNPL01002846">
    <property type="protein sequence ID" value="OQR77935.1"/>
    <property type="molecule type" value="Genomic_DNA"/>
</dbReference>
<name>A0A1V9XWQ1_9ACAR</name>
<sequence length="324" mass="37847">MPVLGVRELERELLSRKSGREHDMQHGTEREGRSRRGRRYRSTSYDSRPRSNSAPRRSGSVASTMSMNSRRGGRGQMHAGNQNLPSLKNLRKQLRSRCDAKTMLVVTRYIEEMELSAEVVNNINYLRRCRDLCIIPREYWMINASIRNTREVLRMLDECSYRLMCHDQQYHMLRRAQLTKQLSRTEEQLEKLLSLQDHQRLCAVVRGHRSDLFSRIRDEQRKAVDVLRKEVEDYHSYLRERRKPRRSGENGSENGNRRRSRNRSKGDNEESKPKLEANIKGSAKDSDGEDKRRHRVQRRAVGSTFSHDDDSVSDGGDEQSSSSS</sequence>
<organism evidence="2 3">
    <name type="scientific">Tropilaelaps mercedesae</name>
    <dbReference type="NCBI Taxonomy" id="418985"/>
    <lineage>
        <taxon>Eukaryota</taxon>
        <taxon>Metazoa</taxon>
        <taxon>Ecdysozoa</taxon>
        <taxon>Arthropoda</taxon>
        <taxon>Chelicerata</taxon>
        <taxon>Arachnida</taxon>
        <taxon>Acari</taxon>
        <taxon>Parasitiformes</taxon>
        <taxon>Mesostigmata</taxon>
        <taxon>Gamasina</taxon>
        <taxon>Dermanyssoidea</taxon>
        <taxon>Laelapidae</taxon>
        <taxon>Tropilaelaps</taxon>
    </lineage>
</organism>